<evidence type="ECO:0000256" key="1">
    <source>
        <dbReference type="SAM" id="MobiDB-lite"/>
    </source>
</evidence>
<protein>
    <submittedName>
        <fullName evidence="2">Uncharacterized protein</fullName>
    </submittedName>
</protein>
<dbReference type="Proteomes" id="UP001430953">
    <property type="component" value="Unassembled WGS sequence"/>
</dbReference>
<feature type="region of interest" description="Disordered" evidence="1">
    <location>
        <begin position="28"/>
        <end position="48"/>
    </location>
</feature>
<keyword evidence="3" id="KW-1185">Reference proteome</keyword>
<name>A0AAW2FPI0_9HYME</name>
<reference evidence="2 3" key="1">
    <citation type="submission" date="2023-03" db="EMBL/GenBank/DDBJ databases">
        <title>High recombination rates correlate with genetic variation in Cardiocondyla obscurior ants.</title>
        <authorList>
            <person name="Errbii M."/>
        </authorList>
    </citation>
    <scope>NUCLEOTIDE SEQUENCE [LARGE SCALE GENOMIC DNA]</scope>
    <source>
        <strain evidence="2">Alpha-2009</strain>
        <tissue evidence="2">Whole body</tissue>
    </source>
</reference>
<gene>
    <name evidence="2" type="ORF">PUN28_010974</name>
</gene>
<feature type="compositionally biased region" description="Polar residues" evidence="1">
    <location>
        <begin position="32"/>
        <end position="48"/>
    </location>
</feature>
<accession>A0AAW2FPI0</accession>
<proteinExistence type="predicted"/>
<dbReference type="AlphaFoldDB" id="A0AAW2FPI0"/>
<comment type="caution">
    <text evidence="2">The sequence shown here is derived from an EMBL/GenBank/DDBJ whole genome shotgun (WGS) entry which is preliminary data.</text>
</comment>
<sequence length="121" mass="14025">MTSKYQISTKPYAEAFARIKQREDIVARSAPDQGNNLEPSVQSHTSFSTSDSHEYLCSEERKNESGIATRRCWKSYYLYARTRSSGFPHETCKFWSGTLIAKSFFFSKYRSVYIIIMISFS</sequence>
<dbReference type="EMBL" id="JADYXP020000010">
    <property type="protein sequence ID" value="KAL0115797.1"/>
    <property type="molecule type" value="Genomic_DNA"/>
</dbReference>
<organism evidence="2 3">
    <name type="scientific">Cardiocondyla obscurior</name>
    <dbReference type="NCBI Taxonomy" id="286306"/>
    <lineage>
        <taxon>Eukaryota</taxon>
        <taxon>Metazoa</taxon>
        <taxon>Ecdysozoa</taxon>
        <taxon>Arthropoda</taxon>
        <taxon>Hexapoda</taxon>
        <taxon>Insecta</taxon>
        <taxon>Pterygota</taxon>
        <taxon>Neoptera</taxon>
        <taxon>Endopterygota</taxon>
        <taxon>Hymenoptera</taxon>
        <taxon>Apocrita</taxon>
        <taxon>Aculeata</taxon>
        <taxon>Formicoidea</taxon>
        <taxon>Formicidae</taxon>
        <taxon>Myrmicinae</taxon>
        <taxon>Cardiocondyla</taxon>
    </lineage>
</organism>
<evidence type="ECO:0000313" key="2">
    <source>
        <dbReference type="EMBL" id="KAL0115797.1"/>
    </source>
</evidence>
<evidence type="ECO:0000313" key="3">
    <source>
        <dbReference type="Proteomes" id="UP001430953"/>
    </source>
</evidence>